<keyword evidence="2" id="KW-1133">Transmembrane helix</keyword>
<sequence length="71" mass="7648">MAVQPTGHPARRVPAEATEARDIPPAHPVAETEAHERPRGAMAATLLYLAVIAAAWGYMYFSLLRAAHAMP</sequence>
<evidence type="ECO:0000256" key="2">
    <source>
        <dbReference type="SAM" id="Phobius"/>
    </source>
</evidence>
<keyword evidence="2" id="KW-0472">Membrane</keyword>
<feature type="compositionally biased region" description="Basic and acidic residues" evidence="1">
    <location>
        <begin position="18"/>
        <end position="36"/>
    </location>
</feature>
<feature type="region of interest" description="Disordered" evidence="1">
    <location>
        <begin position="1"/>
        <end position="36"/>
    </location>
</feature>
<evidence type="ECO:0000313" key="4">
    <source>
        <dbReference type="Proteomes" id="UP001333102"/>
    </source>
</evidence>
<keyword evidence="4" id="KW-1185">Reference proteome</keyword>
<reference evidence="4" key="1">
    <citation type="submission" date="2023-12" db="EMBL/GenBank/DDBJ databases">
        <title>Novel isolates from deep terrestrial aquifers shed light on the physiology and ecology of the class Limnochordia.</title>
        <authorList>
            <person name="Karnachuk O.V."/>
            <person name="Lukina A.P."/>
            <person name="Avakyan M.R."/>
            <person name="Kadnikov V."/>
            <person name="Begmatov S."/>
            <person name="Beletsky A.V."/>
            <person name="Mardanov A.V."/>
            <person name="Ravin N.V."/>
        </authorList>
    </citation>
    <scope>NUCLEOTIDE SEQUENCE [LARGE SCALE GENOMIC DNA]</scope>
    <source>
        <strain evidence="4">LN</strain>
    </source>
</reference>
<feature type="transmembrane region" description="Helical" evidence="2">
    <location>
        <begin position="41"/>
        <end position="61"/>
    </location>
</feature>
<dbReference type="Proteomes" id="UP001333102">
    <property type="component" value="Chromosome"/>
</dbReference>
<gene>
    <name evidence="3" type="ORF">VLY81_03250</name>
</gene>
<dbReference type="EMBL" id="CP141614">
    <property type="protein sequence ID" value="WRP15201.1"/>
    <property type="molecule type" value="Genomic_DNA"/>
</dbReference>
<organism evidence="3 4">
    <name type="scientific">Geochorda subterranea</name>
    <dbReference type="NCBI Taxonomy" id="3109564"/>
    <lineage>
        <taxon>Bacteria</taxon>
        <taxon>Bacillati</taxon>
        <taxon>Bacillota</taxon>
        <taxon>Limnochordia</taxon>
        <taxon>Limnochordales</taxon>
        <taxon>Geochordaceae</taxon>
        <taxon>Geochorda</taxon>
    </lineage>
</organism>
<name>A0ABZ1BRH6_9FIRM</name>
<proteinExistence type="predicted"/>
<keyword evidence="2" id="KW-0812">Transmembrane</keyword>
<accession>A0ABZ1BRH6</accession>
<dbReference type="RefSeq" id="WP_324669593.1">
    <property type="nucleotide sequence ID" value="NZ_CP141614.1"/>
</dbReference>
<evidence type="ECO:0000256" key="1">
    <source>
        <dbReference type="SAM" id="MobiDB-lite"/>
    </source>
</evidence>
<protein>
    <submittedName>
        <fullName evidence="3">Uncharacterized protein</fullName>
    </submittedName>
</protein>
<evidence type="ECO:0000313" key="3">
    <source>
        <dbReference type="EMBL" id="WRP15201.1"/>
    </source>
</evidence>